<dbReference type="InterPro" id="IPR011991">
    <property type="entry name" value="ArsR-like_HTH"/>
</dbReference>
<dbReference type="OrthoDB" id="9623at2157"/>
<dbReference type="InterPro" id="IPR036388">
    <property type="entry name" value="WH-like_DNA-bd_sf"/>
</dbReference>
<evidence type="ECO:0000313" key="3">
    <source>
        <dbReference type="EMBL" id="SFL54612.1"/>
    </source>
</evidence>
<reference evidence="4" key="2">
    <citation type="submission" date="2016-02" db="EMBL/GenBank/DDBJ databases">
        <title>The draft genome sequence of the rumen methanogen Methanobrevibacter olleyae YLM1.</title>
        <authorList>
            <consortium name="New Zealand Agricultural Greenhouse Gas Research Centre/Pastoral Greenhouse Gas Research Consortium"/>
            <person name="Kelly W.J."/>
            <person name="Li D."/>
            <person name="Lambie S.C."/>
            <person name="Attwood G.T."/>
            <person name="Altermann E."/>
            <person name="Leahy S.C."/>
        </authorList>
    </citation>
    <scope>NUCLEOTIDE SEQUENCE [LARGE SCALE GENOMIC DNA]</scope>
    <source>
        <strain evidence="4">YLM1</strain>
    </source>
</reference>
<dbReference type="Proteomes" id="UP000183442">
    <property type="component" value="Unassembled WGS sequence"/>
</dbReference>
<name>A0A126QXV4_METOL</name>
<evidence type="ECO:0000313" key="2">
    <source>
        <dbReference type="EMBL" id="AMK14668.1"/>
    </source>
</evidence>
<dbReference type="GO" id="GO:0003700">
    <property type="term" value="F:DNA-binding transcription factor activity"/>
    <property type="evidence" value="ECO:0007669"/>
    <property type="project" value="InterPro"/>
</dbReference>
<dbReference type="InterPro" id="IPR001845">
    <property type="entry name" value="HTH_ArsR_DNA-bd_dom"/>
</dbReference>
<reference evidence="2 4" key="1">
    <citation type="journal article" date="2016" name="Genome Announc.">
        <title>Draft Genome Sequence of the Rumen Methanogen Methanobrevibacter olleyae YLM1.</title>
        <authorList>
            <person name="Kelly W.J."/>
            <person name="Li D."/>
            <person name="Lambie S.C."/>
            <person name="Cox F."/>
            <person name="Attwood G.T."/>
            <person name="Altermann E."/>
            <person name="Leahy S.C."/>
        </authorList>
    </citation>
    <scope>NUCLEOTIDE SEQUENCE [LARGE SCALE GENOMIC DNA]</scope>
    <source>
        <strain evidence="2 4">YLM1</strain>
    </source>
</reference>
<reference evidence="3" key="3">
    <citation type="submission" date="2016-10" db="EMBL/GenBank/DDBJ databases">
        <authorList>
            <person name="de Groot N.N."/>
        </authorList>
    </citation>
    <scope>NUCLEOTIDE SEQUENCE [LARGE SCALE GENOMIC DNA]</scope>
    <source>
        <strain evidence="3">DSM 16632</strain>
    </source>
</reference>
<reference evidence="5" key="4">
    <citation type="submission" date="2016-10" db="EMBL/GenBank/DDBJ databases">
        <authorList>
            <person name="Varghese N."/>
        </authorList>
    </citation>
    <scope>NUCLEOTIDE SEQUENCE [LARGE SCALE GENOMIC DNA]</scope>
    <source>
        <strain evidence="5">DSM 16632</strain>
    </source>
</reference>
<dbReference type="STRING" id="294671.YLM1_0108"/>
<dbReference type="PATRIC" id="fig|294671.3.peg.107"/>
<feature type="domain" description="HTH arsR-type" evidence="1">
    <location>
        <begin position="5"/>
        <end position="84"/>
    </location>
</feature>
<organism evidence="2 4">
    <name type="scientific">Methanobrevibacter olleyae</name>
    <dbReference type="NCBI Taxonomy" id="294671"/>
    <lineage>
        <taxon>Archaea</taxon>
        <taxon>Methanobacteriati</taxon>
        <taxon>Methanobacteriota</taxon>
        <taxon>Methanomada group</taxon>
        <taxon>Methanobacteria</taxon>
        <taxon>Methanobacteriales</taxon>
        <taxon>Methanobacteriaceae</taxon>
        <taxon>Methanobrevibacter</taxon>
    </lineage>
</organism>
<evidence type="ECO:0000313" key="5">
    <source>
        <dbReference type="Proteomes" id="UP000183442"/>
    </source>
</evidence>
<dbReference type="EMBL" id="FOTL01000018">
    <property type="protein sequence ID" value="SFL54612.1"/>
    <property type="molecule type" value="Genomic_DNA"/>
</dbReference>
<dbReference type="CDD" id="cd00090">
    <property type="entry name" value="HTH_ARSR"/>
    <property type="match status" value="1"/>
</dbReference>
<dbReference type="InterPro" id="IPR036390">
    <property type="entry name" value="WH_DNA-bd_sf"/>
</dbReference>
<gene>
    <name evidence="3" type="ORF">SAMN02910297_01179</name>
    <name evidence="2" type="ORF">YLM1_0108</name>
</gene>
<keyword evidence="4" id="KW-1185">Reference proteome</keyword>
<sequence>MLLNELFGENARIKILEELLTYVDSFLTAEEISRMADVSSKTVYIHMNQLEEIGILEVEKKGAKRFKLNSNDERVLALGLIEANEFLRRSNKYELSFESSELNPVAIKQYSNYDEIEALSDEVPTLEFSITF</sequence>
<dbReference type="Gene3D" id="1.10.10.10">
    <property type="entry name" value="Winged helix-like DNA-binding domain superfamily/Winged helix DNA-binding domain"/>
    <property type="match status" value="1"/>
</dbReference>
<dbReference type="AlphaFoldDB" id="A0A126QXV4"/>
<proteinExistence type="predicted"/>
<accession>A0A126QXV4</accession>
<dbReference type="SUPFAM" id="SSF46785">
    <property type="entry name" value="Winged helix' DNA-binding domain"/>
    <property type="match status" value="1"/>
</dbReference>
<protein>
    <submittedName>
        <fullName evidence="3">Helix-turn-helix domain-containing protein</fullName>
    </submittedName>
    <submittedName>
        <fullName evidence="2">Transcriptional regulator</fullName>
    </submittedName>
</protein>
<dbReference type="GeneID" id="28488406"/>
<dbReference type="SMART" id="SM00418">
    <property type="entry name" value="HTH_ARSR"/>
    <property type="match status" value="1"/>
</dbReference>
<evidence type="ECO:0000313" key="4">
    <source>
        <dbReference type="Proteomes" id="UP000066376"/>
    </source>
</evidence>
<dbReference type="Pfam" id="PF01475">
    <property type="entry name" value="FUR"/>
    <property type="match status" value="1"/>
</dbReference>
<evidence type="ECO:0000259" key="1">
    <source>
        <dbReference type="SMART" id="SM00418"/>
    </source>
</evidence>
<dbReference type="Proteomes" id="UP000066376">
    <property type="component" value="Chromosome"/>
</dbReference>
<dbReference type="EMBL" id="CP014265">
    <property type="protein sequence ID" value="AMK14668.1"/>
    <property type="molecule type" value="Genomic_DNA"/>
</dbReference>
<dbReference type="InterPro" id="IPR002481">
    <property type="entry name" value="FUR"/>
</dbReference>
<dbReference type="RefSeq" id="WP_067145280.1">
    <property type="nucleotide sequence ID" value="NZ_CP014265.1"/>
</dbReference>
<dbReference type="KEGG" id="mol:YLM1_0108"/>